<sequence length="223" mass="25360">MKDGFLYRVSLRLFPLLFLALIRVWFATCRVRIHGREHREVLAGADGPAIGVFWHYELLPVIRVLSHERGTVMVSTSRDAEYVSRLLVRLGFETVRGSRNRGGVQALKGLIKALRAGRNVGLVADGSQGPARIAQPGAVLLASRTGAWILPVISSCGRYKRFRSWDGTILPLPFSRIDFFFGEPYRIERDLDVQGLEKERQLLEEKLNQLYSQAWRLYGKNEH</sequence>
<protein>
    <submittedName>
        <fullName evidence="3">Lysophospholipid acyltransferase family protein</fullName>
    </submittedName>
</protein>
<feature type="domain" description="DUF374" evidence="2">
    <location>
        <begin position="67"/>
        <end position="131"/>
    </location>
</feature>
<keyword evidence="1" id="KW-1133">Transmembrane helix</keyword>
<dbReference type="InterPro" id="IPR007172">
    <property type="entry name" value="DUF374"/>
</dbReference>
<name>A0A8J6T9X8_9BACT</name>
<dbReference type="Proteomes" id="UP000599024">
    <property type="component" value="Unassembled WGS sequence"/>
</dbReference>
<gene>
    <name evidence="3" type="ORF">H8E79_07680</name>
</gene>
<keyword evidence="1" id="KW-0812">Transmembrane</keyword>
<feature type="transmembrane region" description="Helical" evidence="1">
    <location>
        <begin position="6"/>
        <end position="26"/>
    </location>
</feature>
<keyword evidence="1" id="KW-0472">Membrane</keyword>
<evidence type="ECO:0000259" key="2">
    <source>
        <dbReference type="Pfam" id="PF04028"/>
    </source>
</evidence>
<evidence type="ECO:0000313" key="4">
    <source>
        <dbReference type="Proteomes" id="UP000599024"/>
    </source>
</evidence>
<dbReference type="EMBL" id="JACNLK010000071">
    <property type="protein sequence ID" value="MBC8209031.1"/>
    <property type="molecule type" value="Genomic_DNA"/>
</dbReference>
<evidence type="ECO:0000313" key="3">
    <source>
        <dbReference type="EMBL" id="MBC8209031.1"/>
    </source>
</evidence>
<evidence type="ECO:0000256" key="1">
    <source>
        <dbReference type="SAM" id="Phobius"/>
    </source>
</evidence>
<dbReference type="CDD" id="cd07983">
    <property type="entry name" value="LPLAT_DUF374-like"/>
    <property type="match status" value="1"/>
</dbReference>
<keyword evidence="3" id="KW-0808">Transferase</keyword>
<dbReference type="GO" id="GO:0016746">
    <property type="term" value="F:acyltransferase activity"/>
    <property type="evidence" value="ECO:0007669"/>
    <property type="project" value="UniProtKB-KW"/>
</dbReference>
<organism evidence="3 4">
    <name type="scientific">Candidatus Desulfatifera sulfidica</name>
    <dbReference type="NCBI Taxonomy" id="2841691"/>
    <lineage>
        <taxon>Bacteria</taxon>
        <taxon>Pseudomonadati</taxon>
        <taxon>Thermodesulfobacteriota</taxon>
        <taxon>Desulfobulbia</taxon>
        <taxon>Desulfobulbales</taxon>
        <taxon>Desulfobulbaceae</taxon>
        <taxon>Candidatus Desulfatifera</taxon>
    </lineage>
</organism>
<reference evidence="3 4" key="1">
    <citation type="submission" date="2020-08" db="EMBL/GenBank/DDBJ databases">
        <title>Bridging the membrane lipid divide: bacteria of the FCB group superphylum have the potential to synthesize archaeal ether lipids.</title>
        <authorList>
            <person name="Villanueva L."/>
            <person name="Von Meijenfeldt F.A.B."/>
            <person name="Westbye A.B."/>
            <person name="Yadav S."/>
            <person name="Hopmans E.C."/>
            <person name="Dutilh B.E."/>
            <person name="Sinninghe Damste J.S."/>
        </authorList>
    </citation>
    <scope>NUCLEOTIDE SEQUENCE [LARGE SCALE GENOMIC DNA]</scope>
    <source>
        <strain evidence="3">NIOZ-UU81</strain>
    </source>
</reference>
<dbReference type="Pfam" id="PF04028">
    <property type="entry name" value="DUF374"/>
    <property type="match status" value="1"/>
</dbReference>
<accession>A0A8J6T9X8</accession>
<dbReference type="AlphaFoldDB" id="A0A8J6T9X8"/>
<proteinExistence type="predicted"/>
<comment type="caution">
    <text evidence="3">The sequence shown here is derived from an EMBL/GenBank/DDBJ whole genome shotgun (WGS) entry which is preliminary data.</text>
</comment>
<keyword evidence="3" id="KW-0012">Acyltransferase</keyword>